<name>A0A212FD88_DANPL</name>
<dbReference type="AlphaFoldDB" id="A0A212FD88"/>
<reference evidence="1 2" key="1">
    <citation type="journal article" date="2011" name="Cell">
        <title>The monarch butterfly genome yields insights into long-distance migration.</title>
        <authorList>
            <person name="Zhan S."/>
            <person name="Merlin C."/>
            <person name="Boore J.L."/>
            <person name="Reppert S.M."/>
        </authorList>
    </citation>
    <scope>NUCLEOTIDE SEQUENCE [LARGE SCALE GENOMIC DNA]</scope>
    <source>
        <strain evidence="1">F-2</strain>
    </source>
</reference>
<comment type="caution">
    <text evidence="1">The sequence shown here is derived from an EMBL/GenBank/DDBJ whole genome shotgun (WGS) entry which is preliminary data.</text>
</comment>
<dbReference type="InParanoid" id="A0A212FD88"/>
<evidence type="ECO:0000313" key="1">
    <source>
        <dbReference type="EMBL" id="OWR51704.1"/>
    </source>
</evidence>
<dbReference type="KEGG" id="dpl:KGM_211618"/>
<accession>A0A212FD88</accession>
<evidence type="ECO:0000313" key="2">
    <source>
        <dbReference type="Proteomes" id="UP000007151"/>
    </source>
</evidence>
<sequence length="127" mass="13343">MCARVVRVNVTSIAPLSPSDESPALALGSCPQGGRGAVTTRALAPEAVCCKAAGMIAALLFQSLPEDRGAHGIRDHEQHILHPRLRAVDDGAAPLQTLVRPPLLEGRRPYVSLAVGDGLAVVLDRRI</sequence>
<protein>
    <submittedName>
        <fullName evidence="1">Uncharacterized protein</fullName>
    </submittedName>
</protein>
<dbReference type="Proteomes" id="UP000007151">
    <property type="component" value="Unassembled WGS sequence"/>
</dbReference>
<keyword evidence="2" id="KW-1185">Reference proteome</keyword>
<dbReference type="EMBL" id="AGBW02009093">
    <property type="protein sequence ID" value="OWR51704.1"/>
    <property type="molecule type" value="Genomic_DNA"/>
</dbReference>
<gene>
    <name evidence="1" type="ORF">KGM_211618</name>
</gene>
<proteinExistence type="predicted"/>
<organism evidence="1 2">
    <name type="scientific">Danaus plexippus plexippus</name>
    <dbReference type="NCBI Taxonomy" id="278856"/>
    <lineage>
        <taxon>Eukaryota</taxon>
        <taxon>Metazoa</taxon>
        <taxon>Ecdysozoa</taxon>
        <taxon>Arthropoda</taxon>
        <taxon>Hexapoda</taxon>
        <taxon>Insecta</taxon>
        <taxon>Pterygota</taxon>
        <taxon>Neoptera</taxon>
        <taxon>Endopterygota</taxon>
        <taxon>Lepidoptera</taxon>
        <taxon>Glossata</taxon>
        <taxon>Ditrysia</taxon>
        <taxon>Papilionoidea</taxon>
        <taxon>Nymphalidae</taxon>
        <taxon>Danainae</taxon>
        <taxon>Danaini</taxon>
        <taxon>Danaina</taxon>
        <taxon>Danaus</taxon>
        <taxon>Danaus</taxon>
    </lineage>
</organism>